<dbReference type="Proteomes" id="UP000250321">
    <property type="component" value="Unassembled WGS sequence"/>
</dbReference>
<keyword evidence="2" id="KW-1185">Reference proteome</keyword>
<comment type="caution">
    <text evidence="1">The sequence shown here is derived from an EMBL/GenBank/DDBJ whole genome shotgun (WGS) entry which is preliminary data.</text>
</comment>
<organism evidence="1 2">
    <name type="scientific">Prunus yedoensis var. nudiflora</name>
    <dbReference type="NCBI Taxonomy" id="2094558"/>
    <lineage>
        <taxon>Eukaryota</taxon>
        <taxon>Viridiplantae</taxon>
        <taxon>Streptophyta</taxon>
        <taxon>Embryophyta</taxon>
        <taxon>Tracheophyta</taxon>
        <taxon>Spermatophyta</taxon>
        <taxon>Magnoliopsida</taxon>
        <taxon>eudicotyledons</taxon>
        <taxon>Gunneridae</taxon>
        <taxon>Pentapetalae</taxon>
        <taxon>rosids</taxon>
        <taxon>fabids</taxon>
        <taxon>Rosales</taxon>
        <taxon>Rosaceae</taxon>
        <taxon>Amygdaloideae</taxon>
        <taxon>Amygdaleae</taxon>
        <taxon>Prunus</taxon>
    </lineage>
</organism>
<sequence>MFLGHLYRLLDQVHFLEKGAAGTVAVETLLNSSFLHVFLWKRLKGLDVSPLPHSQARLLVDSCKGSYIPKRLPLVYRWSRRMQRKGQNFLELLDGVENFFFCPHCALPEEFKHVPLYADTDGLVKASV</sequence>
<dbReference type="OrthoDB" id="1194658at2759"/>
<name>A0A314UZX4_PRUYE</name>
<evidence type="ECO:0000313" key="2">
    <source>
        <dbReference type="Proteomes" id="UP000250321"/>
    </source>
</evidence>
<protein>
    <submittedName>
        <fullName evidence="1">Uncharacterized protein</fullName>
    </submittedName>
</protein>
<accession>A0A314UZX4</accession>
<dbReference type="EMBL" id="PJQY01002727">
    <property type="protein sequence ID" value="PQM43050.1"/>
    <property type="molecule type" value="Genomic_DNA"/>
</dbReference>
<reference evidence="1 2" key="1">
    <citation type="submission" date="2018-02" db="EMBL/GenBank/DDBJ databases">
        <title>Draft genome of wild Prunus yedoensis var. nudiflora.</title>
        <authorList>
            <person name="Baek S."/>
            <person name="Kim J.-H."/>
            <person name="Choi K."/>
            <person name="Kim G.-B."/>
            <person name="Cho A."/>
            <person name="Jang H."/>
            <person name="Shin C.-H."/>
            <person name="Yu H.-J."/>
            <person name="Mun J.-H."/>
        </authorList>
    </citation>
    <scope>NUCLEOTIDE SEQUENCE [LARGE SCALE GENOMIC DNA]</scope>
    <source>
        <strain evidence="2">cv. Jeju island</strain>
        <tissue evidence="1">Leaf</tissue>
    </source>
</reference>
<dbReference type="AlphaFoldDB" id="A0A314UZX4"/>
<evidence type="ECO:0000313" key="1">
    <source>
        <dbReference type="EMBL" id="PQM43050.1"/>
    </source>
</evidence>
<gene>
    <name evidence="1" type="ORF">Pyn_17112</name>
</gene>
<proteinExistence type="predicted"/>